<feature type="transmembrane region" description="Helical" evidence="2">
    <location>
        <begin position="146"/>
        <end position="172"/>
    </location>
</feature>
<evidence type="ECO:0000256" key="2">
    <source>
        <dbReference type="SAM" id="Phobius"/>
    </source>
</evidence>
<name>A0ABV9A212_9ACTN</name>
<keyword evidence="2" id="KW-0472">Membrane</keyword>
<organism evidence="3 4">
    <name type="scientific">Streptomyces ovatisporus</name>
    <dbReference type="NCBI Taxonomy" id="1128682"/>
    <lineage>
        <taxon>Bacteria</taxon>
        <taxon>Bacillati</taxon>
        <taxon>Actinomycetota</taxon>
        <taxon>Actinomycetes</taxon>
        <taxon>Kitasatosporales</taxon>
        <taxon>Streptomycetaceae</taxon>
        <taxon>Streptomyces</taxon>
    </lineage>
</organism>
<accession>A0ABV9A212</accession>
<keyword evidence="4" id="KW-1185">Reference proteome</keyword>
<dbReference type="RefSeq" id="WP_386440722.1">
    <property type="nucleotide sequence ID" value="NZ_JBHSFH010000002.1"/>
</dbReference>
<keyword evidence="2" id="KW-0812">Transmembrane</keyword>
<proteinExistence type="predicted"/>
<feature type="compositionally biased region" description="Gly residues" evidence="1">
    <location>
        <begin position="90"/>
        <end position="124"/>
    </location>
</feature>
<gene>
    <name evidence="3" type="ORF">ACFPA8_00945</name>
</gene>
<dbReference type="Proteomes" id="UP001595997">
    <property type="component" value="Unassembled WGS sequence"/>
</dbReference>
<comment type="caution">
    <text evidence="3">The sequence shown here is derived from an EMBL/GenBank/DDBJ whole genome shotgun (WGS) entry which is preliminary data.</text>
</comment>
<evidence type="ECO:0000313" key="4">
    <source>
        <dbReference type="Proteomes" id="UP001595997"/>
    </source>
</evidence>
<feature type="transmembrane region" description="Helical" evidence="2">
    <location>
        <begin position="237"/>
        <end position="258"/>
    </location>
</feature>
<evidence type="ECO:0008006" key="5">
    <source>
        <dbReference type="Google" id="ProtNLM"/>
    </source>
</evidence>
<protein>
    <recommendedName>
        <fullName evidence="5">Integral membrane protein</fullName>
    </recommendedName>
</protein>
<feature type="region of interest" description="Disordered" evidence="1">
    <location>
        <begin position="180"/>
        <end position="230"/>
    </location>
</feature>
<sequence>MTDRSRRRAAAPSDSTSREDNPFAAPPEGQPDRPWQPRRGTDSRRGTGAGESGGSGGHDGSEPESDPGPGPDGRPSSWGSQWSSRQPGRQSGGFGDSGGPGDNGGDGGGSGPGGGGSGPGGARGGMRWDPTDPMQRHARYSLHSGIWALFFALFSLPEVALLLGALSLYWGIDALRNGKSRSRGAGSGRRGGKPGTAARAEDVAGSDRSATDERPKAAPPVPVSVTPQQAAKSRTTAAISGLITASLALAVVAATFAFQSVYRDYYTCTQDALTQSSREDCKDLLPSNLRPLLEDR</sequence>
<feature type="region of interest" description="Disordered" evidence="1">
    <location>
        <begin position="1"/>
        <end position="132"/>
    </location>
</feature>
<feature type="compositionally biased region" description="Gly residues" evidence="1">
    <location>
        <begin position="47"/>
        <end position="58"/>
    </location>
</feature>
<keyword evidence="2" id="KW-1133">Transmembrane helix</keyword>
<evidence type="ECO:0000256" key="1">
    <source>
        <dbReference type="SAM" id="MobiDB-lite"/>
    </source>
</evidence>
<reference evidence="4" key="1">
    <citation type="journal article" date="2019" name="Int. J. Syst. Evol. Microbiol.">
        <title>The Global Catalogue of Microorganisms (GCM) 10K type strain sequencing project: providing services to taxonomists for standard genome sequencing and annotation.</title>
        <authorList>
            <consortium name="The Broad Institute Genomics Platform"/>
            <consortium name="The Broad Institute Genome Sequencing Center for Infectious Disease"/>
            <person name="Wu L."/>
            <person name="Ma J."/>
        </authorList>
    </citation>
    <scope>NUCLEOTIDE SEQUENCE [LARGE SCALE GENOMIC DNA]</scope>
    <source>
        <strain evidence="4">CGMCC 4.7357</strain>
    </source>
</reference>
<dbReference type="EMBL" id="JBHSFH010000002">
    <property type="protein sequence ID" value="MFC4492703.1"/>
    <property type="molecule type" value="Genomic_DNA"/>
</dbReference>
<evidence type="ECO:0000313" key="3">
    <source>
        <dbReference type="EMBL" id="MFC4492703.1"/>
    </source>
</evidence>